<organism evidence="2 3">
    <name type="scientific">Chitinophaga parva</name>
    <dbReference type="NCBI Taxonomy" id="2169414"/>
    <lineage>
        <taxon>Bacteria</taxon>
        <taxon>Pseudomonadati</taxon>
        <taxon>Bacteroidota</taxon>
        <taxon>Chitinophagia</taxon>
        <taxon>Chitinophagales</taxon>
        <taxon>Chitinophagaceae</taxon>
        <taxon>Chitinophaga</taxon>
    </lineage>
</organism>
<dbReference type="AlphaFoldDB" id="A0A2T7BHH0"/>
<name>A0A2T7BHH0_9BACT</name>
<feature type="domain" description="Glycosyltransferase subfamily 4-like N-terminal" evidence="1">
    <location>
        <begin position="17"/>
        <end position="169"/>
    </location>
</feature>
<dbReference type="EMBL" id="QCYK01000002">
    <property type="protein sequence ID" value="PUZ25727.1"/>
    <property type="molecule type" value="Genomic_DNA"/>
</dbReference>
<dbReference type="Pfam" id="PF13692">
    <property type="entry name" value="Glyco_trans_1_4"/>
    <property type="match status" value="1"/>
</dbReference>
<proteinExistence type="predicted"/>
<dbReference type="InterPro" id="IPR028098">
    <property type="entry name" value="Glyco_trans_4-like_N"/>
</dbReference>
<sequence length="375" mass="41532">MIRVLGIAPYKILPARNGGERYITSFFAALAGFCKLEVVSVRRNEAPALPYTLHRLFSDSPTRYINPLNVFKLARLVKQQKAQVVLLEHPYMGWMAILLKLFTGVPFVVQSHNIEAQRFKTIGKWWWRGLAIYEGYIHRRAAFSFFITQADADYAITHYGVHPSRASVVTFGMEAPEIKDRERYRQQLLTAHNLAPDTFIYQFNGALGYPPNANAVQHIVADVLPRLSQRASFPFVILICGGNLPGHLQQAIAATNGKVIYTGFVASIEDYLLGSGMFINPVMTGGGIKTKLVEAIANGLTAISCESGATGVPATIAAPKLKVVPDHDWDAFVAAMLQTQDAQTPVPESFKTYFDWKNIAREAAGKLEHTAHNTL</sequence>
<dbReference type="RefSeq" id="WP_108687566.1">
    <property type="nucleotide sequence ID" value="NZ_QCYK01000002.1"/>
</dbReference>
<dbReference type="Gene3D" id="3.40.50.2000">
    <property type="entry name" value="Glycogen Phosphorylase B"/>
    <property type="match status" value="2"/>
</dbReference>
<dbReference type="Pfam" id="PF13439">
    <property type="entry name" value="Glyco_transf_4"/>
    <property type="match status" value="1"/>
</dbReference>
<evidence type="ECO:0000313" key="2">
    <source>
        <dbReference type="EMBL" id="PUZ25727.1"/>
    </source>
</evidence>
<protein>
    <recommendedName>
        <fullName evidence="1">Glycosyltransferase subfamily 4-like N-terminal domain-containing protein</fullName>
    </recommendedName>
</protein>
<gene>
    <name evidence="2" type="ORF">DCC81_15790</name>
</gene>
<evidence type="ECO:0000313" key="3">
    <source>
        <dbReference type="Proteomes" id="UP000244450"/>
    </source>
</evidence>
<dbReference type="OrthoDB" id="9807209at2"/>
<dbReference type="GO" id="GO:0016757">
    <property type="term" value="F:glycosyltransferase activity"/>
    <property type="evidence" value="ECO:0007669"/>
    <property type="project" value="UniProtKB-ARBA"/>
</dbReference>
<dbReference type="Proteomes" id="UP000244450">
    <property type="component" value="Unassembled WGS sequence"/>
</dbReference>
<reference evidence="2 3" key="1">
    <citation type="submission" date="2018-04" db="EMBL/GenBank/DDBJ databases">
        <title>Chitinophaga fuyangensis sp. nov., isolated from soil in a chemical factory.</title>
        <authorList>
            <person name="Chen K."/>
        </authorList>
    </citation>
    <scope>NUCLEOTIDE SEQUENCE [LARGE SCALE GENOMIC DNA]</scope>
    <source>
        <strain evidence="2 3">LY-1</strain>
    </source>
</reference>
<evidence type="ECO:0000259" key="1">
    <source>
        <dbReference type="Pfam" id="PF13439"/>
    </source>
</evidence>
<accession>A0A2T7BHH0</accession>
<dbReference type="SUPFAM" id="SSF53756">
    <property type="entry name" value="UDP-Glycosyltransferase/glycogen phosphorylase"/>
    <property type="match status" value="1"/>
</dbReference>
<keyword evidence="3" id="KW-1185">Reference proteome</keyword>
<comment type="caution">
    <text evidence="2">The sequence shown here is derived from an EMBL/GenBank/DDBJ whole genome shotgun (WGS) entry which is preliminary data.</text>
</comment>